<reference evidence="3" key="1">
    <citation type="submission" date="2021-02" db="EMBL/GenBank/DDBJ databases">
        <authorList>
            <person name="Nowell W R."/>
        </authorList>
    </citation>
    <scope>NUCLEOTIDE SEQUENCE</scope>
</reference>
<keyword evidence="1" id="KW-0245">EGF-like domain</keyword>
<proteinExistence type="predicted"/>
<evidence type="ECO:0000313" key="4">
    <source>
        <dbReference type="EMBL" id="CAF4969493.1"/>
    </source>
</evidence>
<protein>
    <recommendedName>
        <fullName evidence="2">EGF-like domain-containing protein</fullName>
    </recommendedName>
</protein>
<dbReference type="PROSITE" id="PS00022">
    <property type="entry name" value="EGF_1"/>
    <property type="match status" value="1"/>
</dbReference>
<evidence type="ECO:0000313" key="5">
    <source>
        <dbReference type="Proteomes" id="UP000676336"/>
    </source>
</evidence>
<dbReference type="InterPro" id="IPR000742">
    <property type="entry name" value="EGF"/>
</dbReference>
<feature type="non-terminal residue" evidence="3">
    <location>
        <position position="1"/>
    </location>
</feature>
<dbReference type="SUPFAM" id="SSF57196">
    <property type="entry name" value="EGF/Laminin"/>
    <property type="match status" value="1"/>
</dbReference>
<comment type="caution">
    <text evidence="3">The sequence shown here is derived from an EMBL/GenBank/DDBJ whole genome shotgun (WGS) entry which is preliminary data.</text>
</comment>
<name>A0A8S3AW92_9BILA</name>
<dbReference type="Proteomes" id="UP000676336">
    <property type="component" value="Unassembled WGS sequence"/>
</dbReference>
<feature type="disulfide bond" evidence="1">
    <location>
        <begin position="41"/>
        <end position="50"/>
    </location>
</feature>
<evidence type="ECO:0000259" key="2">
    <source>
        <dbReference type="PROSITE" id="PS50026"/>
    </source>
</evidence>
<evidence type="ECO:0000313" key="3">
    <source>
        <dbReference type="EMBL" id="CAF4773409.1"/>
    </source>
</evidence>
<keyword evidence="1" id="KW-1015">Disulfide bond</keyword>
<gene>
    <name evidence="3" type="ORF">SMN809_LOCUS46030</name>
    <name evidence="4" type="ORF">SMN809_LOCUS55086</name>
</gene>
<dbReference type="EMBL" id="CAJOBI010193663">
    <property type="protein sequence ID" value="CAF4969493.1"/>
    <property type="molecule type" value="Genomic_DNA"/>
</dbReference>
<organism evidence="3 5">
    <name type="scientific">Rotaria magnacalcarata</name>
    <dbReference type="NCBI Taxonomy" id="392030"/>
    <lineage>
        <taxon>Eukaryota</taxon>
        <taxon>Metazoa</taxon>
        <taxon>Spiralia</taxon>
        <taxon>Gnathifera</taxon>
        <taxon>Rotifera</taxon>
        <taxon>Eurotatoria</taxon>
        <taxon>Bdelloidea</taxon>
        <taxon>Philodinida</taxon>
        <taxon>Philodinidae</taxon>
        <taxon>Rotaria</taxon>
    </lineage>
</organism>
<evidence type="ECO:0000256" key="1">
    <source>
        <dbReference type="PROSITE-ProRule" id="PRU00076"/>
    </source>
</evidence>
<dbReference type="PROSITE" id="PS50026">
    <property type="entry name" value="EGF_3"/>
    <property type="match status" value="1"/>
</dbReference>
<dbReference type="Pfam" id="PF00008">
    <property type="entry name" value="EGF"/>
    <property type="match status" value="1"/>
</dbReference>
<accession>A0A8S3AW92</accession>
<feature type="domain" description="EGF-like" evidence="2">
    <location>
        <begin position="12"/>
        <end position="51"/>
    </location>
</feature>
<dbReference type="Gene3D" id="2.10.25.10">
    <property type="entry name" value="Laminin"/>
    <property type="match status" value="1"/>
</dbReference>
<dbReference type="EMBL" id="CAJOBI010142302">
    <property type="protein sequence ID" value="CAF4773409.1"/>
    <property type="molecule type" value="Genomic_DNA"/>
</dbReference>
<sequence>VCVNGWQGVDCRASSCGPHGLICHNGASCILNSNSAYVCQCKHLWSGPTCEQRL</sequence>
<comment type="caution">
    <text evidence="1">Lacks conserved residue(s) required for the propagation of feature annotation.</text>
</comment>
<dbReference type="AlphaFoldDB" id="A0A8S3AW92"/>
<dbReference type="SMART" id="SM00181">
    <property type="entry name" value="EGF"/>
    <property type="match status" value="1"/>
</dbReference>